<evidence type="ECO:0008006" key="3">
    <source>
        <dbReference type="Google" id="ProtNLM"/>
    </source>
</evidence>
<dbReference type="RefSeq" id="WP_311629814.1">
    <property type="nucleotide sequence ID" value="NZ_JAVREN010000008.1"/>
</dbReference>
<comment type="caution">
    <text evidence="1">The sequence shown here is derived from an EMBL/GenBank/DDBJ whole genome shotgun (WGS) entry which is preliminary data.</text>
</comment>
<accession>A0ABU2L5M9</accession>
<organism evidence="1 2">
    <name type="scientific">Streptomyces boetiae</name>
    <dbReference type="NCBI Taxonomy" id="3075541"/>
    <lineage>
        <taxon>Bacteria</taxon>
        <taxon>Bacillati</taxon>
        <taxon>Actinomycetota</taxon>
        <taxon>Actinomycetes</taxon>
        <taxon>Kitasatosporales</taxon>
        <taxon>Streptomycetaceae</taxon>
        <taxon>Streptomyces</taxon>
    </lineage>
</organism>
<evidence type="ECO:0000313" key="2">
    <source>
        <dbReference type="Proteomes" id="UP001183388"/>
    </source>
</evidence>
<dbReference type="Proteomes" id="UP001183388">
    <property type="component" value="Unassembled WGS sequence"/>
</dbReference>
<gene>
    <name evidence="1" type="ORF">RM780_07840</name>
</gene>
<proteinExistence type="predicted"/>
<dbReference type="EMBL" id="JAVREN010000008">
    <property type="protein sequence ID" value="MDT0306874.1"/>
    <property type="molecule type" value="Genomic_DNA"/>
</dbReference>
<protein>
    <recommendedName>
        <fullName evidence="3">Integrase</fullName>
    </recommendedName>
</protein>
<keyword evidence="2" id="KW-1185">Reference proteome</keyword>
<reference evidence="2" key="1">
    <citation type="submission" date="2023-07" db="EMBL/GenBank/DDBJ databases">
        <title>30 novel species of actinomycetes from the DSMZ collection.</title>
        <authorList>
            <person name="Nouioui I."/>
        </authorList>
    </citation>
    <scope>NUCLEOTIDE SEQUENCE [LARGE SCALE GENOMIC DNA]</scope>
    <source>
        <strain evidence="2">DSM 44917</strain>
    </source>
</reference>
<name>A0ABU2L5M9_9ACTN</name>
<sequence length="136" mass="16367">MYLVYKPEGQDEPTRWKYDFRRLNTMEREAIERRTGLDFAEWTTKVLRGNSTARRALLFTFLRRDHPGIKWEDVQFEWDEVRLEYSRSEWLLQRKDALANLKGDELAITLERIDKELETAWDDTEETGKAQRPIAE</sequence>
<evidence type="ECO:0000313" key="1">
    <source>
        <dbReference type="EMBL" id="MDT0306874.1"/>
    </source>
</evidence>